<keyword evidence="5" id="KW-0804">Transcription</keyword>
<feature type="domain" description="RNA polymerase sigma factor 70 region 4 type 2" evidence="7">
    <location>
        <begin position="119"/>
        <end position="170"/>
    </location>
</feature>
<dbReference type="Pfam" id="PF08281">
    <property type="entry name" value="Sigma70_r4_2"/>
    <property type="match status" value="1"/>
</dbReference>
<keyword evidence="3" id="KW-0731">Sigma factor</keyword>
<dbReference type="InterPro" id="IPR014284">
    <property type="entry name" value="RNA_pol_sigma-70_dom"/>
</dbReference>
<evidence type="ECO:0000259" key="6">
    <source>
        <dbReference type="Pfam" id="PF04542"/>
    </source>
</evidence>
<evidence type="ECO:0000256" key="5">
    <source>
        <dbReference type="ARBA" id="ARBA00023163"/>
    </source>
</evidence>
<dbReference type="Gene3D" id="1.10.1740.10">
    <property type="match status" value="1"/>
</dbReference>
<organism evidence="8 9">
    <name type="scientific">Henriciella mobilis</name>
    <dbReference type="NCBI Taxonomy" id="2305467"/>
    <lineage>
        <taxon>Bacteria</taxon>
        <taxon>Pseudomonadati</taxon>
        <taxon>Pseudomonadota</taxon>
        <taxon>Alphaproteobacteria</taxon>
        <taxon>Hyphomonadales</taxon>
        <taxon>Hyphomonadaceae</taxon>
        <taxon>Henriciella</taxon>
    </lineage>
</organism>
<keyword evidence="2" id="KW-0805">Transcription regulation</keyword>
<dbReference type="InterPro" id="IPR013324">
    <property type="entry name" value="RNA_pol_sigma_r3/r4-like"/>
</dbReference>
<dbReference type="SUPFAM" id="SSF88659">
    <property type="entry name" value="Sigma3 and sigma4 domains of RNA polymerase sigma factors"/>
    <property type="match status" value="1"/>
</dbReference>
<comment type="caution">
    <text evidence="8">The sequence shown here is derived from an EMBL/GenBank/DDBJ whole genome shotgun (WGS) entry which is preliminary data.</text>
</comment>
<dbReference type="InterPro" id="IPR039425">
    <property type="entry name" value="RNA_pol_sigma-70-like"/>
</dbReference>
<feature type="domain" description="RNA polymerase sigma-70 region 2" evidence="6">
    <location>
        <begin position="26"/>
        <end position="89"/>
    </location>
</feature>
<dbReference type="Pfam" id="PF04542">
    <property type="entry name" value="Sigma70_r2"/>
    <property type="match status" value="1"/>
</dbReference>
<proteinExistence type="inferred from homology"/>
<dbReference type="SUPFAM" id="SSF88946">
    <property type="entry name" value="Sigma2 domain of RNA polymerase sigma factors"/>
    <property type="match status" value="1"/>
</dbReference>
<gene>
    <name evidence="8" type="ORF">D1223_16125</name>
</gene>
<evidence type="ECO:0000313" key="9">
    <source>
        <dbReference type="Proteomes" id="UP000266385"/>
    </source>
</evidence>
<keyword evidence="9" id="KW-1185">Reference proteome</keyword>
<dbReference type="InterPro" id="IPR013249">
    <property type="entry name" value="RNA_pol_sigma70_r4_t2"/>
</dbReference>
<dbReference type="Proteomes" id="UP000266385">
    <property type="component" value="Unassembled WGS sequence"/>
</dbReference>
<dbReference type="InterPro" id="IPR036388">
    <property type="entry name" value="WH-like_DNA-bd_sf"/>
</dbReference>
<dbReference type="GO" id="GO:0016987">
    <property type="term" value="F:sigma factor activity"/>
    <property type="evidence" value="ECO:0007669"/>
    <property type="project" value="UniProtKB-KW"/>
</dbReference>
<dbReference type="PANTHER" id="PTHR43133:SF8">
    <property type="entry name" value="RNA POLYMERASE SIGMA FACTOR HI_1459-RELATED"/>
    <property type="match status" value="1"/>
</dbReference>
<dbReference type="Gene3D" id="1.10.10.10">
    <property type="entry name" value="Winged helix-like DNA-binding domain superfamily/Winged helix DNA-binding domain"/>
    <property type="match status" value="1"/>
</dbReference>
<reference evidence="8 9" key="1">
    <citation type="submission" date="2018-08" db="EMBL/GenBank/DDBJ databases">
        <title>Henriciella mobilis sp. nov., isolated from seawater.</title>
        <authorList>
            <person name="Cheng H."/>
            <person name="Wu Y.-H."/>
            <person name="Xu X.-W."/>
            <person name="Guo L.-L."/>
        </authorList>
    </citation>
    <scope>NUCLEOTIDE SEQUENCE [LARGE SCALE GENOMIC DNA]</scope>
    <source>
        <strain evidence="8 9">JN25</strain>
    </source>
</reference>
<keyword evidence="4" id="KW-0238">DNA-binding</keyword>
<dbReference type="InterPro" id="IPR013325">
    <property type="entry name" value="RNA_pol_sigma_r2"/>
</dbReference>
<evidence type="ECO:0000256" key="4">
    <source>
        <dbReference type="ARBA" id="ARBA00023125"/>
    </source>
</evidence>
<evidence type="ECO:0000259" key="7">
    <source>
        <dbReference type="Pfam" id="PF08281"/>
    </source>
</evidence>
<dbReference type="InterPro" id="IPR007627">
    <property type="entry name" value="RNA_pol_sigma70_r2"/>
</dbReference>
<evidence type="ECO:0000256" key="2">
    <source>
        <dbReference type="ARBA" id="ARBA00023015"/>
    </source>
</evidence>
<evidence type="ECO:0000313" key="8">
    <source>
        <dbReference type="EMBL" id="RIJ26504.1"/>
    </source>
</evidence>
<dbReference type="EMBL" id="QWFX01000016">
    <property type="protein sequence ID" value="RIJ26504.1"/>
    <property type="molecule type" value="Genomic_DNA"/>
</dbReference>
<dbReference type="AlphaFoldDB" id="A0A399R772"/>
<dbReference type="GO" id="GO:0003677">
    <property type="term" value="F:DNA binding"/>
    <property type="evidence" value="ECO:0007669"/>
    <property type="project" value="UniProtKB-KW"/>
</dbReference>
<name>A0A399R772_9PROT</name>
<accession>A0A399R772</accession>
<dbReference type="GO" id="GO:0006352">
    <property type="term" value="P:DNA-templated transcription initiation"/>
    <property type="evidence" value="ECO:0007669"/>
    <property type="project" value="InterPro"/>
</dbReference>
<protein>
    <submittedName>
        <fullName evidence="8">Sigma-70 family RNA polymerase sigma factor</fullName>
    </submittedName>
</protein>
<evidence type="ECO:0000256" key="3">
    <source>
        <dbReference type="ARBA" id="ARBA00023082"/>
    </source>
</evidence>
<dbReference type="NCBIfam" id="TIGR02937">
    <property type="entry name" value="sigma70-ECF"/>
    <property type="match status" value="1"/>
</dbReference>
<sequence>MEPLTNMTSDPSPSERRKRAIEAALIESHQDMFRFLKRKLRNDADAKDVLQEFYVKALTRFNDLKDEDRLRGWLSQILRSTIADHFRAMTRSDKALETYAAEAALLFDDDEIDFVICACLYKMLPTLNPDYADLIWRADLIGEDRSVIAHDLGLSENALRVKLHRARRAMRQRLEQACLTCIEHGYFQCACPGAEDLRKRVEATALSIPPGQVVP</sequence>
<comment type="similarity">
    <text evidence="1">Belongs to the sigma-70 factor family. ECF subfamily.</text>
</comment>
<evidence type="ECO:0000256" key="1">
    <source>
        <dbReference type="ARBA" id="ARBA00010641"/>
    </source>
</evidence>
<dbReference type="PANTHER" id="PTHR43133">
    <property type="entry name" value="RNA POLYMERASE ECF-TYPE SIGMA FACTO"/>
    <property type="match status" value="1"/>
</dbReference>